<dbReference type="GO" id="GO:0005737">
    <property type="term" value="C:cytoplasm"/>
    <property type="evidence" value="ECO:0007669"/>
    <property type="project" value="TreeGrafter"/>
</dbReference>
<evidence type="ECO:0000313" key="8">
    <source>
        <dbReference type="Proteomes" id="UP001205105"/>
    </source>
</evidence>
<evidence type="ECO:0000259" key="6">
    <source>
        <dbReference type="Pfam" id="PF01625"/>
    </source>
</evidence>
<evidence type="ECO:0000256" key="4">
    <source>
        <dbReference type="ARBA" id="ARBA00030273"/>
    </source>
</evidence>
<evidence type="ECO:0000256" key="3">
    <source>
        <dbReference type="ARBA" id="ARBA00023002"/>
    </source>
</evidence>
<feature type="domain" description="Peptide methionine sulphoxide reductase MsrA" evidence="6">
    <location>
        <begin position="27"/>
        <end position="108"/>
    </location>
</feature>
<evidence type="ECO:0000256" key="2">
    <source>
        <dbReference type="ARBA" id="ARBA00012502"/>
    </source>
</evidence>
<organism evidence="7 8">
    <name type="scientific">Chlorella ohadii</name>
    <dbReference type="NCBI Taxonomy" id="2649997"/>
    <lineage>
        <taxon>Eukaryota</taxon>
        <taxon>Viridiplantae</taxon>
        <taxon>Chlorophyta</taxon>
        <taxon>core chlorophytes</taxon>
        <taxon>Trebouxiophyceae</taxon>
        <taxon>Chlorellales</taxon>
        <taxon>Chlorellaceae</taxon>
        <taxon>Chlorella clade</taxon>
        <taxon>Chlorella</taxon>
    </lineage>
</organism>
<dbReference type="AlphaFoldDB" id="A0AAD5DLF9"/>
<reference evidence="7" key="1">
    <citation type="submission" date="2020-11" db="EMBL/GenBank/DDBJ databases">
        <title>Chlorella ohadii genome sequencing and assembly.</title>
        <authorList>
            <person name="Murik O."/>
            <person name="Treves H."/>
            <person name="Kedem I."/>
            <person name="Shotland Y."/>
            <person name="Kaplan A."/>
        </authorList>
    </citation>
    <scope>NUCLEOTIDE SEQUENCE</scope>
    <source>
        <strain evidence="7">1</strain>
    </source>
</reference>
<evidence type="ECO:0000313" key="7">
    <source>
        <dbReference type="EMBL" id="KAI7839817.1"/>
    </source>
</evidence>
<dbReference type="PANTHER" id="PTHR42799:SF26">
    <property type="entry name" value="PEPTIDE-METHIONINE (S)-S-OXIDE REDUCTASE"/>
    <property type="match status" value="1"/>
</dbReference>
<dbReference type="Gene3D" id="3.30.1060.10">
    <property type="entry name" value="Peptide methionine sulphoxide reductase MsrA"/>
    <property type="match status" value="1"/>
</dbReference>
<dbReference type="InterPro" id="IPR050162">
    <property type="entry name" value="MsrA_MetSO_reductase"/>
</dbReference>
<dbReference type="GO" id="GO:0034599">
    <property type="term" value="P:cellular response to oxidative stress"/>
    <property type="evidence" value="ECO:0007669"/>
    <property type="project" value="TreeGrafter"/>
</dbReference>
<dbReference type="EC" id="1.8.4.11" evidence="2"/>
<proteinExistence type="inferred from homology"/>
<comment type="similarity">
    <text evidence="1">Belongs to the MsrA Met sulfoxide reductase family.</text>
</comment>
<accession>A0AAD5DLF9</accession>
<evidence type="ECO:0000256" key="1">
    <source>
        <dbReference type="ARBA" id="ARBA00005591"/>
    </source>
</evidence>
<comment type="caution">
    <text evidence="7">The sequence shown here is derived from an EMBL/GenBank/DDBJ whole genome shotgun (WGS) entry which is preliminary data.</text>
</comment>
<dbReference type="InterPro" id="IPR002569">
    <property type="entry name" value="Met_Sox_Rdtase_MsrA_dom"/>
</dbReference>
<dbReference type="Proteomes" id="UP001205105">
    <property type="component" value="Unassembled WGS sequence"/>
</dbReference>
<dbReference type="EMBL" id="JADXDR010000094">
    <property type="protein sequence ID" value="KAI7839817.1"/>
    <property type="molecule type" value="Genomic_DNA"/>
</dbReference>
<protein>
    <recommendedName>
        <fullName evidence="2">peptide-methionine (S)-S-oxide reductase</fullName>
        <ecNumber evidence="2">1.8.4.11</ecNumber>
    </recommendedName>
    <alternativeName>
        <fullName evidence="5">Peptide-methionine (S)-S-oxide reductase</fullName>
    </alternativeName>
    <alternativeName>
        <fullName evidence="4">Protein-methionine-S-oxide reductase</fullName>
    </alternativeName>
</protein>
<dbReference type="InterPro" id="IPR036509">
    <property type="entry name" value="Met_Sox_Rdtase_MsrA_sf"/>
</dbReference>
<sequence>MGAAMSHGSNKPAAWPPANRQADEQLATFAGGCFWSVELAFQRVPGVVATCAGYAQGQVDQPTYEQVCSGRTGHTEAVQLTYKPSEVTFDQLCDTFLAKIDPKQKGGRFGRGQCAAKGCNDPIRCYG</sequence>
<dbReference type="GO" id="GO:0008113">
    <property type="term" value="F:peptide-methionine (S)-S-oxide reductase activity"/>
    <property type="evidence" value="ECO:0007669"/>
    <property type="project" value="UniProtKB-EC"/>
</dbReference>
<dbReference type="SUPFAM" id="SSF55068">
    <property type="entry name" value="Peptide methionine sulfoxide reductase"/>
    <property type="match status" value="1"/>
</dbReference>
<dbReference type="Pfam" id="PF01625">
    <property type="entry name" value="PMSR"/>
    <property type="match status" value="1"/>
</dbReference>
<evidence type="ECO:0000256" key="5">
    <source>
        <dbReference type="ARBA" id="ARBA00030643"/>
    </source>
</evidence>
<keyword evidence="8" id="KW-1185">Reference proteome</keyword>
<dbReference type="PANTHER" id="PTHR42799">
    <property type="entry name" value="MITOCHONDRIAL PEPTIDE METHIONINE SULFOXIDE REDUCTASE"/>
    <property type="match status" value="1"/>
</dbReference>
<keyword evidence="3" id="KW-0560">Oxidoreductase</keyword>
<gene>
    <name evidence="7" type="ORF">COHA_006438</name>
</gene>
<name>A0AAD5DLF9_9CHLO</name>